<proteinExistence type="predicted"/>
<dbReference type="InterPro" id="IPR014985">
    <property type="entry name" value="WbqC"/>
</dbReference>
<evidence type="ECO:0000313" key="2">
    <source>
        <dbReference type="Proteomes" id="UP000236340"/>
    </source>
</evidence>
<dbReference type="Proteomes" id="UP000236340">
    <property type="component" value="Unassembled WGS sequence"/>
</dbReference>
<dbReference type="Pfam" id="PF08889">
    <property type="entry name" value="WbqC"/>
    <property type="match status" value="1"/>
</dbReference>
<dbReference type="EMBL" id="PPFX01000005">
    <property type="protein sequence ID" value="PNU21158.1"/>
    <property type="molecule type" value="Genomic_DNA"/>
</dbReference>
<dbReference type="AlphaFoldDB" id="A0A2K2HCY2"/>
<dbReference type="OrthoDB" id="3611744at2"/>
<dbReference type="RefSeq" id="WP_103114451.1">
    <property type="nucleotide sequence ID" value="NZ_PPFX01000005.1"/>
</dbReference>
<gene>
    <name evidence="1" type="ORF">C2E25_03745</name>
</gene>
<evidence type="ECO:0000313" key="1">
    <source>
        <dbReference type="EMBL" id="PNU21158.1"/>
    </source>
</evidence>
<comment type="caution">
    <text evidence="1">The sequence shown here is derived from an EMBL/GenBank/DDBJ whole genome shotgun (WGS) entry which is preliminary data.</text>
</comment>
<reference evidence="1 2" key="1">
    <citation type="journal article" date="2018" name="Genome Announc.">
        <title>Genome Sequence of Geothermobacter sp. HR-1 Iron Reducer from the Loihi Seamount.</title>
        <authorList>
            <person name="Smith H."/>
            <person name="Abuyen K."/>
            <person name="Tremblay J."/>
            <person name="Savalia P."/>
            <person name="Perez-Rodriguez I."/>
            <person name="Emerson D."/>
            <person name="Tully B."/>
            <person name="Amend J."/>
        </authorList>
    </citation>
    <scope>NUCLEOTIDE SEQUENCE [LARGE SCALE GENOMIC DNA]</scope>
    <source>
        <strain evidence="1 2">HR-1</strain>
    </source>
</reference>
<evidence type="ECO:0008006" key="3">
    <source>
        <dbReference type="Google" id="ProtNLM"/>
    </source>
</evidence>
<sequence length="239" mass="27727">MCSEKTVVIHQPDFLPWLGFFQRLLYADLYLVLDNVQFLNNSRSWHNRDKIKTPRGERWLTVSVRKTAQKTPINQVLLADNTDWRERNLSLLKHHYRRAPFFDQIYPELEKLYRSPATTLIDFNLRSIKMLLRLFAIDIPLRLAGELNPAGSSNAMLVDLLKKTAADRYLSGNGARAYFDPEPFREAGIKVCWQSFRHPVYPQLHGDFIPGLSSIDLFFNCGIEQSRAILRSTMEGVRS</sequence>
<organism evidence="1 2">
    <name type="scientific">Geothermobacter hydrogeniphilus</name>
    <dbReference type="NCBI Taxonomy" id="1969733"/>
    <lineage>
        <taxon>Bacteria</taxon>
        <taxon>Pseudomonadati</taxon>
        <taxon>Thermodesulfobacteriota</taxon>
        <taxon>Desulfuromonadia</taxon>
        <taxon>Desulfuromonadales</taxon>
        <taxon>Geothermobacteraceae</taxon>
        <taxon>Geothermobacter</taxon>
    </lineage>
</organism>
<protein>
    <recommendedName>
        <fullName evidence="3">WbqC-like protein family protein</fullName>
    </recommendedName>
</protein>
<accession>A0A2K2HCY2</accession>
<name>A0A2K2HCY2_9BACT</name>